<comment type="function">
    <text evidence="8">Probably functions as a manganese efflux pump.</text>
</comment>
<keyword evidence="2 8" id="KW-1003">Cell membrane</keyword>
<evidence type="ECO:0000313" key="10">
    <source>
        <dbReference type="Proteomes" id="UP001156215"/>
    </source>
</evidence>
<feature type="transmembrane region" description="Helical" evidence="8">
    <location>
        <begin position="135"/>
        <end position="156"/>
    </location>
</feature>
<keyword evidence="1 8" id="KW-0813">Transport</keyword>
<dbReference type="Proteomes" id="UP001156215">
    <property type="component" value="Chromosome"/>
</dbReference>
<evidence type="ECO:0000256" key="7">
    <source>
        <dbReference type="ARBA" id="ARBA00023211"/>
    </source>
</evidence>
<dbReference type="PANTHER" id="PTHR35529">
    <property type="entry name" value="MANGANESE EFFLUX PUMP MNTP-RELATED"/>
    <property type="match status" value="1"/>
</dbReference>
<dbReference type="RefSeq" id="WP_269309166.1">
    <property type="nucleotide sequence ID" value="NZ_CP098242.1"/>
</dbReference>
<dbReference type="HAMAP" id="MF_01521">
    <property type="entry name" value="MntP_pump"/>
    <property type="match status" value="1"/>
</dbReference>
<evidence type="ECO:0000256" key="6">
    <source>
        <dbReference type="ARBA" id="ARBA00023136"/>
    </source>
</evidence>
<dbReference type="KEGG" id="ovb:NB640_00375"/>
<dbReference type="InterPro" id="IPR022929">
    <property type="entry name" value="Put_MntP"/>
</dbReference>
<evidence type="ECO:0000256" key="1">
    <source>
        <dbReference type="ARBA" id="ARBA00022448"/>
    </source>
</evidence>
<evidence type="ECO:0000256" key="8">
    <source>
        <dbReference type="HAMAP-Rule" id="MF_01521"/>
    </source>
</evidence>
<evidence type="ECO:0000256" key="3">
    <source>
        <dbReference type="ARBA" id="ARBA00022692"/>
    </source>
</evidence>
<evidence type="ECO:0000256" key="4">
    <source>
        <dbReference type="ARBA" id="ARBA00022989"/>
    </source>
</evidence>
<protein>
    <recommendedName>
        <fullName evidence="8">Putative manganese efflux pump MntP</fullName>
    </recommendedName>
</protein>
<comment type="caution">
    <text evidence="8">Lacks conserved residue(s) required for the propagation of feature annotation.</text>
</comment>
<dbReference type="GO" id="GO:0005886">
    <property type="term" value="C:plasma membrane"/>
    <property type="evidence" value="ECO:0007669"/>
    <property type="project" value="UniProtKB-SubCell"/>
</dbReference>
<reference evidence="9" key="1">
    <citation type="journal article" date="2022" name="Front. Microbiol.">
        <title>New perspectives on an old grouping: The genomic and phenotypic variability of Oxalobacter formigenes and the implications for calcium oxalate stone prevention.</title>
        <authorList>
            <person name="Chmiel J.A."/>
            <person name="Carr C."/>
            <person name="Stuivenberg G.A."/>
            <person name="Venema R."/>
            <person name="Chanyi R.M."/>
            <person name="Al K.F."/>
            <person name="Giguere D."/>
            <person name="Say H."/>
            <person name="Akouris P.P."/>
            <person name="Dominguez Romero S.A."/>
            <person name="Kwong A."/>
            <person name="Tai V."/>
            <person name="Koval S.F."/>
            <person name="Razvi H."/>
            <person name="Bjazevic J."/>
            <person name="Burton J.P."/>
        </authorList>
    </citation>
    <scope>NUCLEOTIDE SEQUENCE</scope>
    <source>
        <strain evidence="9">WoOx3</strain>
    </source>
</reference>
<keyword evidence="6 8" id="KW-0472">Membrane</keyword>
<dbReference type="InterPro" id="IPR003810">
    <property type="entry name" value="Mntp/YtaF"/>
</dbReference>
<gene>
    <name evidence="8" type="primary">mntP</name>
    <name evidence="9" type="ORF">NB640_00375</name>
</gene>
<keyword evidence="3 8" id="KW-0812">Transmembrane</keyword>
<dbReference type="EMBL" id="CP098242">
    <property type="protein sequence ID" value="WAW10164.1"/>
    <property type="molecule type" value="Genomic_DNA"/>
</dbReference>
<dbReference type="Pfam" id="PF02659">
    <property type="entry name" value="Mntp"/>
    <property type="match status" value="1"/>
</dbReference>
<dbReference type="PANTHER" id="PTHR35529:SF1">
    <property type="entry name" value="MANGANESE EFFLUX PUMP MNTP-RELATED"/>
    <property type="match status" value="1"/>
</dbReference>
<evidence type="ECO:0000313" key="9">
    <source>
        <dbReference type="EMBL" id="WAW10164.1"/>
    </source>
</evidence>
<feature type="transmembrane region" description="Helical" evidence="8">
    <location>
        <begin position="109"/>
        <end position="130"/>
    </location>
</feature>
<keyword evidence="7 8" id="KW-0464">Manganese</keyword>
<organism evidence="9 10">
    <name type="scientific">Oxalobacter vibrioformis</name>
    <dbReference type="NCBI Taxonomy" id="933080"/>
    <lineage>
        <taxon>Bacteria</taxon>
        <taxon>Pseudomonadati</taxon>
        <taxon>Pseudomonadota</taxon>
        <taxon>Betaproteobacteria</taxon>
        <taxon>Burkholderiales</taxon>
        <taxon>Oxalobacteraceae</taxon>
        <taxon>Oxalobacter</taxon>
    </lineage>
</organism>
<proteinExistence type="inferred from homology"/>
<evidence type="ECO:0000256" key="5">
    <source>
        <dbReference type="ARBA" id="ARBA00023065"/>
    </source>
</evidence>
<evidence type="ECO:0000256" key="2">
    <source>
        <dbReference type="ARBA" id="ARBA00022475"/>
    </source>
</evidence>
<comment type="subcellular location">
    <subcellularLocation>
        <location evidence="8">Cell membrane</location>
        <topology evidence="8">Multi-pass membrane protein</topology>
    </subcellularLocation>
</comment>
<name>A0A9E9LZ33_9BURK</name>
<keyword evidence="10" id="KW-1185">Reference proteome</keyword>
<feature type="transmembrane region" description="Helical" evidence="8">
    <location>
        <begin position="168"/>
        <end position="188"/>
    </location>
</feature>
<dbReference type="AlphaFoldDB" id="A0A9E9LZ33"/>
<sequence length="195" mass="20819">MNFLAIFVIAVALAIDAFAVALTSGLRLKRVTPAQTLQIGSMFGGFQFIMPVVGWWLGIKAHRYIEQYDHWIAFALLAFVGGRMIREALSHRGGGSASTFYNPTQKGTLLLLGIATSLDALAVGLSFALLEMDILLPAVIIGIVCFALSAAALHMGRLITRLPGLSTIGSKANILGGMVLVVIGLNILQQHGVFR</sequence>
<keyword evidence="5 8" id="KW-0406">Ion transport</keyword>
<accession>A0A9E9LZ33</accession>
<feature type="transmembrane region" description="Helical" evidence="8">
    <location>
        <begin position="37"/>
        <end position="59"/>
    </location>
</feature>
<dbReference type="GO" id="GO:0005384">
    <property type="term" value="F:manganese ion transmembrane transporter activity"/>
    <property type="evidence" value="ECO:0007669"/>
    <property type="project" value="UniProtKB-UniRule"/>
</dbReference>
<comment type="similarity">
    <text evidence="8">Belongs to the MntP (TC 9.B.29) family.</text>
</comment>
<keyword evidence="4 8" id="KW-1133">Transmembrane helix</keyword>